<sequence length="151" mass="16242">MRRWIIANLSTLAAVGLTASASLAQPAEVVELPLNGFYCAGADEATSCKKMISRLEADNRKAWKGDYQGQRNVAFCLSDGCGNMVLPNRSLGCAWRIVIIASGSPKVDTTDIGNLKVYCGKLDAAERSAAQAQAATLFRTIYKREIGPVAW</sequence>
<dbReference type="RefSeq" id="WP_159597808.1">
    <property type="nucleotide sequence ID" value="NZ_CACSAS010000001.1"/>
</dbReference>
<name>A0A5S9NBM9_9HYPH</name>
<evidence type="ECO:0000313" key="3">
    <source>
        <dbReference type="Proteomes" id="UP000433050"/>
    </source>
</evidence>
<proteinExistence type="predicted"/>
<dbReference type="EMBL" id="CACSAS010000001">
    <property type="protein sequence ID" value="CAA0087591.1"/>
    <property type="molecule type" value="Genomic_DNA"/>
</dbReference>
<dbReference type="Proteomes" id="UP000433050">
    <property type="component" value="Unassembled WGS sequence"/>
</dbReference>
<keyword evidence="1" id="KW-0732">Signal</keyword>
<organism evidence="2 3">
    <name type="scientific">Starkeya nomas</name>
    <dbReference type="NCBI Taxonomy" id="2666134"/>
    <lineage>
        <taxon>Bacteria</taxon>
        <taxon>Pseudomonadati</taxon>
        <taxon>Pseudomonadota</taxon>
        <taxon>Alphaproteobacteria</taxon>
        <taxon>Hyphomicrobiales</taxon>
        <taxon>Xanthobacteraceae</taxon>
        <taxon>Starkeya</taxon>
    </lineage>
</organism>
<reference evidence="2 3" key="1">
    <citation type="submission" date="2019-12" db="EMBL/GenBank/DDBJ databases">
        <authorList>
            <person name="Reyes-Prieto M."/>
        </authorList>
    </citation>
    <scope>NUCLEOTIDE SEQUENCE [LARGE SCALE GENOMIC DNA]</scope>
    <source>
        <strain evidence="2">HF14-78462</strain>
    </source>
</reference>
<evidence type="ECO:0000256" key="1">
    <source>
        <dbReference type="SAM" id="SignalP"/>
    </source>
</evidence>
<keyword evidence="3" id="KW-1185">Reference proteome</keyword>
<protein>
    <submittedName>
        <fullName evidence="2">Uncharacterized protein</fullName>
    </submittedName>
</protein>
<dbReference type="AlphaFoldDB" id="A0A5S9NBM9"/>
<accession>A0A5S9NBM9</accession>
<feature type="signal peptide" evidence="1">
    <location>
        <begin position="1"/>
        <end position="24"/>
    </location>
</feature>
<feature type="chain" id="PRO_5024812706" evidence="1">
    <location>
        <begin position="25"/>
        <end position="151"/>
    </location>
</feature>
<evidence type="ECO:0000313" key="2">
    <source>
        <dbReference type="EMBL" id="CAA0087591.1"/>
    </source>
</evidence>
<gene>
    <name evidence="2" type="ORF">STARVERO_00518</name>
</gene>